<dbReference type="Gene3D" id="3.60.10.10">
    <property type="entry name" value="Endonuclease/exonuclease/phosphatase"/>
    <property type="match status" value="1"/>
</dbReference>
<feature type="transmembrane region" description="Helical" evidence="2">
    <location>
        <begin position="60"/>
        <end position="79"/>
    </location>
</feature>
<evidence type="ECO:0000256" key="1">
    <source>
        <dbReference type="SAM" id="MobiDB-lite"/>
    </source>
</evidence>
<dbReference type="GO" id="GO:0004519">
    <property type="term" value="F:endonuclease activity"/>
    <property type="evidence" value="ECO:0007669"/>
    <property type="project" value="UniProtKB-KW"/>
</dbReference>
<dbReference type="EMBL" id="JAAGMS010000019">
    <property type="protein sequence ID" value="NEB96817.1"/>
    <property type="molecule type" value="Genomic_DNA"/>
</dbReference>
<name>A0A7K3R3T5_STRAQ</name>
<evidence type="ECO:0000313" key="5">
    <source>
        <dbReference type="EMBL" id="NEB97482.1"/>
    </source>
</evidence>
<dbReference type="InterPro" id="IPR036691">
    <property type="entry name" value="Endo/exonu/phosph_ase_sf"/>
</dbReference>
<dbReference type="EMBL" id="JAAGMS010000063">
    <property type="protein sequence ID" value="NEB97482.1"/>
    <property type="molecule type" value="Genomic_DNA"/>
</dbReference>
<feature type="transmembrane region" description="Helical" evidence="2">
    <location>
        <begin position="30"/>
        <end position="48"/>
    </location>
</feature>
<feature type="domain" description="Endonuclease/exonuclease/phosphatase" evidence="3">
    <location>
        <begin position="124"/>
        <end position="356"/>
    </location>
</feature>
<protein>
    <submittedName>
        <fullName evidence="4">Endonuclease</fullName>
    </submittedName>
</protein>
<evidence type="ECO:0000313" key="6">
    <source>
        <dbReference type="Proteomes" id="UP000470951"/>
    </source>
</evidence>
<keyword evidence="4" id="KW-0540">Nuclease</keyword>
<evidence type="ECO:0000256" key="2">
    <source>
        <dbReference type="SAM" id="Phobius"/>
    </source>
</evidence>
<feature type="transmembrane region" description="Helical" evidence="2">
    <location>
        <begin position="86"/>
        <end position="104"/>
    </location>
</feature>
<sequence length="382" mass="42027">MTGTLAAGAVADPATPPEREGPSRRWPGRLLLAVAVLWALFVAARALLSGRWWAWNGLGLAPPVLHLVFPLVLLIPAALIRHGRRAAVGVVLLSLLLGSWQTGLHPGALLRGQPAVPAGALKVVSWNTFFWDQDSDTDAFYTYLRSRSADVYLLQEYQNARGDEPAPIDDLARIRKEFPGFHIATEGEFLTLSRFPITSVRALRPDGLAPPDTSWADYWNIRVLRTDIDVDGRTLSLYNAHLPDLLNVDRNPLTPAYHRSVRQLSERRDRHFEALREDLDANGHPVVLAGDLNVLPGTGDLRWFDGLRDAADAGDSVYPATFPVSGPALWRLDWAFVSPRIDLHRQSVQDPPAALSTHRLIDLRLSLPAPGASAPATAKDRP</sequence>
<keyword evidence="2" id="KW-0472">Membrane</keyword>
<reference evidence="4 6" key="1">
    <citation type="submission" date="2020-01" db="EMBL/GenBank/DDBJ databases">
        <title>Insect and environment-associated Actinomycetes.</title>
        <authorList>
            <person name="Currrie C."/>
            <person name="Chevrette M."/>
            <person name="Carlson C."/>
            <person name="Stubbendieck R."/>
            <person name="Wendt-Pienkowski E."/>
        </authorList>
    </citation>
    <scope>NUCLEOTIDE SEQUENCE [LARGE SCALE GENOMIC DNA]</scope>
    <source>
        <strain evidence="4 6">SID7903</strain>
    </source>
</reference>
<feature type="region of interest" description="Disordered" evidence="1">
    <location>
        <begin position="1"/>
        <end position="23"/>
    </location>
</feature>
<keyword evidence="2" id="KW-1133">Transmembrane helix</keyword>
<dbReference type="SUPFAM" id="SSF56219">
    <property type="entry name" value="DNase I-like"/>
    <property type="match status" value="1"/>
</dbReference>
<keyword evidence="4" id="KW-0378">Hydrolase</keyword>
<keyword evidence="4" id="KW-0255">Endonuclease</keyword>
<gene>
    <name evidence="4" type="ORF">G3I58_02135</name>
    <name evidence="5" type="ORF">G3I58_05615</name>
</gene>
<keyword evidence="2" id="KW-0812">Transmembrane</keyword>
<dbReference type="Pfam" id="PF03372">
    <property type="entry name" value="Exo_endo_phos"/>
    <property type="match status" value="1"/>
</dbReference>
<dbReference type="RefSeq" id="WP_164268895.1">
    <property type="nucleotide sequence ID" value="NZ_JAAGMS010000019.1"/>
</dbReference>
<evidence type="ECO:0000259" key="3">
    <source>
        <dbReference type="Pfam" id="PF03372"/>
    </source>
</evidence>
<evidence type="ECO:0000313" key="4">
    <source>
        <dbReference type="EMBL" id="NEB96817.1"/>
    </source>
</evidence>
<organism evidence="4 6">
    <name type="scientific">Streptomyces anulatus</name>
    <name type="common">Streptomyces chrysomallus</name>
    <dbReference type="NCBI Taxonomy" id="1892"/>
    <lineage>
        <taxon>Bacteria</taxon>
        <taxon>Bacillati</taxon>
        <taxon>Actinomycetota</taxon>
        <taxon>Actinomycetes</taxon>
        <taxon>Kitasatosporales</taxon>
        <taxon>Streptomycetaceae</taxon>
        <taxon>Streptomyces</taxon>
    </lineage>
</organism>
<accession>A0A7K3R3T5</accession>
<comment type="caution">
    <text evidence="4">The sequence shown here is derived from an EMBL/GenBank/DDBJ whole genome shotgun (WGS) entry which is preliminary data.</text>
</comment>
<proteinExistence type="predicted"/>
<dbReference type="AlphaFoldDB" id="A0A7K3R3T5"/>
<dbReference type="Proteomes" id="UP000470951">
    <property type="component" value="Unassembled WGS sequence"/>
</dbReference>
<dbReference type="InterPro" id="IPR005135">
    <property type="entry name" value="Endo/exonuclease/phosphatase"/>
</dbReference>